<evidence type="ECO:0000313" key="2">
    <source>
        <dbReference type="EnsemblFungi" id="PTTG_26068-t43_1-p1"/>
    </source>
</evidence>
<gene>
    <name evidence="1" type="ORF">PTTG_26068</name>
</gene>
<dbReference type="AlphaFoldDB" id="A0A180GYA0"/>
<organism evidence="1">
    <name type="scientific">Puccinia triticina (isolate 1-1 / race 1 (BBBD))</name>
    <name type="common">Brown leaf rust fungus</name>
    <dbReference type="NCBI Taxonomy" id="630390"/>
    <lineage>
        <taxon>Eukaryota</taxon>
        <taxon>Fungi</taxon>
        <taxon>Dikarya</taxon>
        <taxon>Basidiomycota</taxon>
        <taxon>Pucciniomycotina</taxon>
        <taxon>Pucciniomycetes</taxon>
        <taxon>Pucciniales</taxon>
        <taxon>Pucciniaceae</taxon>
        <taxon>Puccinia</taxon>
    </lineage>
</organism>
<dbReference type="EnsemblFungi" id="PTTG_26068-t43_1">
    <property type="protein sequence ID" value="PTTG_26068-t43_1-p1"/>
    <property type="gene ID" value="PTTG_26068"/>
</dbReference>
<protein>
    <submittedName>
        <fullName evidence="1 2">Uncharacterized protein</fullName>
    </submittedName>
</protein>
<reference evidence="2 3" key="3">
    <citation type="journal article" date="2017" name="G3 (Bethesda)">
        <title>Comparative analysis highlights variable genome content of wheat rusts and divergence of the mating loci.</title>
        <authorList>
            <person name="Cuomo C.A."/>
            <person name="Bakkeren G."/>
            <person name="Khalil H.B."/>
            <person name="Panwar V."/>
            <person name="Joly D."/>
            <person name="Linning R."/>
            <person name="Sakthikumar S."/>
            <person name="Song X."/>
            <person name="Adiconis X."/>
            <person name="Fan L."/>
            <person name="Goldberg J.M."/>
            <person name="Levin J.Z."/>
            <person name="Young S."/>
            <person name="Zeng Q."/>
            <person name="Anikster Y."/>
            <person name="Bruce M."/>
            <person name="Wang M."/>
            <person name="Yin C."/>
            <person name="McCallum B."/>
            <person name="Szabo L.J."/>
            <person name="Hulbert S."/>
            <person name="Chen X."/>
            <person name="Fellers J.P."/>
        </authorList>
    </citation>
    <scope>NUCLEOTIDE SEQUENCE</scope>
    <source>
        <strain evidence="2">isolate 1-1 / race 1 (BBBD)</strain>
        <strain evidence="3">Isolate 1-1 / race 1 (BBBD)</strain>
    </source>
</reference>
<accession>A0A180GYA0</accession>
<proteinExistence type="predicted"/>
<dbReference type="EMBL" id="ADAS02000013">
    <property type="protein sequence ID" value="OAV97471.1"/>
    <property type="molecule type" value="Genomic_DNA"/>
</dbReference>
<reference evidence="2" key="4">
    <citation type="submission" date="2025-05" db="UniProtKB">
        <authorList>
            <consortium name="EnsemblFungi"/>
        </authorList>
    </citation>
    <scope>IDENTIFICATION</scope>
    <source>
        <strain evidence="2">isolate 1-1 / race 1 (BBBD)</strain>
    </source>
</reference>
<name>A0A180GYA0_PUCT1</name>
<dbReference type="Proteomes" id="UP000005240">
    <property type="component" value="Unassembled WGS sequence"/>
</dbReference>
<sequence length="197" mass="22504">MFASKGKGKSKSAPVYARPGSLIRSAGEDDDKLKTWVDAIYRDPEHARLFLSGNYGAFDLTPPKLYQDYVKSQELESVRVLIEKFKNHKDGEDWQFCKSKLIEPVMSKISELAQAEDNPALAKIAICVQALADISDPKVPTGLQNDMRRVENFLKNIETNKYDIRSRWRNHIRPLISKNQKVDILFQALWIIPKTPS</sequence>
<reference evidence="1" key="1">
    <citation type="submission" date="2009-11" db="EMBL/GenBank/DDBJ databases">
        <authorList>
            <consortium name="The Broad Institute Genome Sequencing Platform"/>
            <person name="Ward D."/>
            <person name="Feldgarden M."/>
            <person name="Earl A."/>
            <person name="Young S.K."/>
            <person name="Zeng Q."/>
            <person name="Koehrsen M."/>
            <person name="Alvarado L."/>
            <person name="Berlin A."/>
            <person name="Bochicchio J."/>
            <person name="Borenstein D."/>
            <person name="Chapman S.B."/>
            <person name="Chen Z."/>
            <person name="Engels R."/>
            <person name="Freedman E."/>
            <person name="Gellesch M."/>
            <person name="Goldberg J."/>
            <person name="Griggs A."/>
            <person name="Gujja S."/>
            <person name="Heilman E."/>
            <person name="Heiman D."/>
            <person name="Hepburn T."/>
            <person name="Howarth C."/>
            <person name="Jen D."/>
            <person name="Larson L."/>
            <person name="Lewis B."/>
            <person name="Mehta T."/>
            <person name="Park D."/>
            <person name="Pearson M."/>
            <person name="Roberts A."/>
            <person name="Saif S."/>
            <person name="Shea T."/>
            <person name="Shenoy N."/>
            <person name="Sisk P."/>
            <person name="Stolte C."/>
            <person name="Sykes S."/>
            <person name="Thomson T."/>
            <person name="Walk T."/>
            <person name="White J."/>
            <person name="Yandava C."/>
            <person name="Izard J."/>
            <person name="Baranova O.V."/>
            <person name="Blanton J.M."/>
            <person name="Tanner A.C."/>
            <person name="Dewhirst F.E."/>
            <person name="Haas B."/>
            <person name="Nusbaum C."/>
            <person name="Birren B."/>
        </authorList>
    </citation>
    <scope>NUCLEOTIDE SEQUENCE [LARGE SCALE GENOMIC DNA]</scope>
    <source>
        <strain evidence="1">1-1 BBBD Race 1</strain>
    </source>
</reference>
<evidence type="ECO:0000313" key="3">
    <source>
        <dbReference type="Proteomes" id="UP000005240"/>
    </source>
</evidence>
<keyword evidence="3" id="KW-1185">Reference proteome</keyword>
<reference evidence="1" key="2">
    <citation type="submission" date="2016-05" db="EMBL/GenBank/DDBJ databases">
        <title>Comparative analysis highlights variable genome content of wheat rusts and divergence of the mating loci.</title>
        <authorList>
            <person name="Cuomo C.A."/>
            <person name="Bakkeren G."/>
            <person name="Szabo L."/>
            <person name="Khalil H."/>
            <person name="Joly D."/>
            <person name="Goldberg J."/>
            <person name="Young S."/>
            <person name="Zeng Q."/>
            <person name="Fellers J."/>
        </authorList>
    </citation>
    <scope>NUCLEOTIDE SEQUENCE [LARGE SCALE GENOMIC DNA]</scope>
    <source>
        <strain evidence="1">1-1 BBBD Race 1</strain>
    </source>
</reference>
<evidence type="ECO:0000313" key="1">
    <source>
        <dbReference type="EMBL" id="OAV97471.1"/>
    </source>
</evidence>
<dbReference type="VEuPathDB" id="FungiDB:PTTG_26068"/>